<protein>
    <submittedName>
        <fullName evidence="2">Uncharacterized protein</fullName>
    </submittedName>
</protein>
<dbReference type="EMBL" id="KN416749">
    <property type="protein sequence ID" value="KHG20810.1"/>
    <property type="molecule type" value="Genomic_DNA"/>
</dbReference>
<keyword evidence="3" id="KW-1185">Reference proteome</keyword>
<gene>
    <name evidence="2" type="ORF">F383_27618</name>
</gene>
<evidence type="ECO:0000313" key="3">
    <source>
        <dbReference type="Proteomes" id="UP000032142"/>
    </source>
</evidence>
<evidence type="ECO:0000256" key="1">
    <source>
        <dbReference type="SAM" id="MobiDB-lite"/>
    </source>
</evidence>
<evidence type="ECO:0000313" key="2">
    <source>
        <dbReference type="EMBL" id="KHG20810.1"/>
    </source>
</evidence>
<organism evidence="2 3">
    <name type="scientific">Gossypium arboreum</name>
    <name type="common">Tree cotton</name>
    <name type="synonym">Gossypium nanking</name>
    <dbReference type="NCBI Taxonomy" id="29729"/>
    <lineage>
        <taxon>Eukaryota</taxon>
        <taxon>Viridiplantae</taxon>
        <taxon>Streptophyta</taxon>
        <taxon>Embryophyta</taxon>
        <taxon>Tracheophyta</taxon>
        <taxon>Spermatophyta</taxon>
        <taxon>Magnoliopsida</taxon>
        <taxon>eudicotyledons</taxon>
        <taxon>Gunneridae</taxon>
        <taxon>Pentapetalae</taxon>
        <taxon>rosids</taxon>
        <taxon>malvids</taxon>
        <taxon>Malvales</taxon>
        <taxon>Malvaceae</taxon>
        <taxon>Malvoideae</taxon>
        <taxon>Gossypium</taxon>
    </lineage>
</organism>
<proteinExistence type="predicted"/>
<name>A0A0B0P725_GOSAR</name>
<sequence>MQENQKTQLKKIKTRKQREPRPETLYSSPRNYQKRFLASVKHRGSQFSPSIPGVISMQPNPFVSR</sequence>
<reference evidence="3" key="1">
    <citation type="submission" date="2014-09" db="EMBL/GenBank/DDBJ databases">
        <authorList>
            <person name="Mudge J."/>
            <person name="Ramaraj T."/>
            <person name="Lindquist I.E."/>
            <person name="Bharti A.K."/>
            <person name="Sundararajan A."/>
            <person name="Cameron C.T."/>
            <person name="Woodward J.E."/>
            <person name="May G.D."/>
            <person name="Brubaker C."/>
            <person name="Broadhvest J."/>
            <person name="Wilkins T.A."/>
        </authorList>
    </citation>
    <scope>NUCLEOTIDE SEQUENCE</scope>
    <source>
        <strain evidence="3">cv. AKA8401</strain>
    </source>
</reference>
<accession>A0A0B0P725</accession>
<dbReference type="AlphaFoldDB" id="A0A0B0P725"/>
<dbReference type="Proteomes" id="UP000032142">
    <property type="component" value="Unassembled WGS sequence"/>
</dbReference>
<feature type="region of interest" description="Disordered" evidence="1">
    <location>
        <begin position="1"/>
        <end position="29"/>
    </location>
</feature>